<organism evidence="2 3">
    <name type="scientific">Protopolystoma xenopodis</name>
    <dbReference type="NCBI Taxonomy" id="117903"/>
    <lineage>
        <taxon>Eukaryota</taxon>
        <taxon>Metazoa</taxon>
        <taxon>Spiralia</taxon>
        <taxon>Lophotrochozoa</taxon>
        <taxon>Platyhelminthes</taxon>
        <taxon>Monogenea</taxon>
        <taxon>Polyopisthocotylea</taxon>
        <taxon>Polystomatidea</taxon>
        <taxon>Polystomatidae</taxon>
        <taxon>Protopolystoma</taxon>
    </lineage>
</organism>
<feature type="region of interest" description="Disordered" evidence="1">
    <location>
        <begin position="395"/>
        <end position="425"/>
    </location>
</feature>
<feature type="region of interest" description="Disordered" evidence="1">
    <location>
        <begin position="46"/>
        <end position="66"/>
    </location>
</feature>
<comment type="caution">
    <text evidence="2">The sequence shown here is derived from an EMBL/GenBank/DDBJ whole genome shotgun (WGS) entry which is preliminary data.</text>
</comment>
<sequence>MSRFEVVPAIPPTDVVLLFNLPQIQFVASNRTSALGSSSALKESVKLSGHSDDSPSTESPSGDGLPLALLAPAAACHPMASLEAEEAGKKEKGEEEEEEEDDDDEEHVQSDCLRQRRRRRRRRGRRGLHRRCYRRSPGPSGRRCWPEKRESLDECDGGEGADMSGLEAGVNAEESGDELVETEASISTDSDASSLQTSRPRKRLRACDRDQTSPETAAVTATGRLADESTAGRRRSSRRHSRRGPFDSTGGELLLHRFLMSAAADSVGGRGSTAAATAAASAVANLLQQTVAATTALALPSLAAMNAAGDAASARVGVPPAGLVGQLLAYCLAGRAGFDETQPKPTSSAGPAASATLASSAPAATACASSSFGPRPAAPPFSGLPVAISTAATTTPRHLQPTSTHDHRPGGHFLCPIGQPSPLPP</sequence>
<accession>A0A448X531</accession>
<name>A0A448X531_9PLAT</name>
<gene>
    <name evidence="2" type="ORF">PXEA_LOCUS21745</name>
</gene>
<dbReference type="AlphaFoldDB" id="A0A448X531"/>
<reference evidence="2" key="1">
    <citation type="submission" date="2018-11" db="EMBL/GenBank/DDBJ databases">
        <authorList>
            <consortium name="Pathogen Informatics"/>
        </authorList>
    </citation>
    <scope>NUCLEOTIDE SEQUENCE</scope>
</reference>
<dbReference type="EMBL" id="CAAALY010094034">
    <property type="protein sequence ID" value="VEL28305.1"/>
    <property type="molecule type" value="Genomic_DNA"/>
</dbReference>
<proteinExistence type="predicted"/>
<dbReference type="Proteomes" id="UP000784294">
    <property type="component" value="Unassembled WGS sequence"/>
</dbReference>
<feature type="compositionally biased region" description="Basic residues" evidence="1">
    <location>
        <begin position="232"/>
        <end position="243"/>
    </location>
</feature>
<feature type="compositionally biased region" description="Basic residues" evidence="1">
    <location>
        <begin position="115"/>
        <end position="134"/>
    </location>
</feature>
<feature type="compositionally biased region" description="Acidic residues" evidence="1">
    <location>
        <begin position="94"/>
        <end position="106"/>
    </location>
</feature>
<feature type="compositionally biased region" description="Polar residues" evidence="1">
    <location>
        <begin position="184"/>
        <end position="198"/>
    </location>
</feature>
<feature type="non-terminal residue" evidence="2">
    <location>
        <position position="425"/>
    </location>
</feature>
<feature type="region of interest" description="Disordered" evidence="1">
    <location>
        <begin position="82"/>
        <end position="249"/>
    </location>
</feature>
<evidence type="ECO:0000256" key="1">
    <source>
        <dbReference type="SAM" id="MobiDB-lite"/>
    </source>
</evidence>
<evidence type="ECO:0000313" key="3">
    <source>
        <dbReference type="Proteomes" id="UP000784294"/>
    </source>
</evidence>
<protein>
    <submittedName>
        <fullName evidence="2">Uncharacterized protein</fullName>
    </submittedName>
</protein>
<evidence type="ECO:0000313" key="2">
    <source>
        <dbReference type="EMBL" id="VEL28305.1"/>
    </source>
</evidence>
<keyword evidence="3" id="KW-1185">Reference proteome</keyword>